<dbReference type="InterPro" id="IPR028964">
    <property type="entry name" value="Imm8"/>
</dbReference>
<comment type="caution">
    <text evidence="1">The sequence shown here is derived from an EMBL/GenBank/DDBJ whole genome shotgun (WGS) entry which is preliminary data.</text>
</comment>
<protein>
    <recommendedName>
        <fullName evidence="3">Immunity protein 8 of polymorphic toxin system</fullName>
    </recommendedName>
</protein>
<dbReference type="AlphaFoldDB" id="A0A941DHP0"/>
<gene>
    <name evidence="1" type="ORF">KDM92_16850</name>
</gene>
<dbReference type="Proteomes" id="UP000680158">
    <property type="component" value="Unassembled WGS sequence"/>
</dbReference>
<reference evidence="1 2" key="1">
    <citation type="submission" date="2021-04" db="EMBL/GenBank/DDBJ databases">
        <title>novel species isolated from subtropical streams in China.</title>
        <authorList>
            <person name="Lu H."/>
        </authorList>
    </citation>
    <scope>NUCLEOTIDE SEQUENCE [LARGE SCALE GENOMIC DNA]</scope>
    <source>
        <strain evidence="1 2">BYS107W</strain>
    </source>
</reference>
<name>A0A941DHP0_9BURK</name>
<keyword evidence="2" id="KW-1185">Reference proteome</keyword>
<evidence type="ECO:0000313" key="1">
    <source>
        <dbReference type="EMBL" id="MBR7748255.1"/>
    </source>
</evidence>
<evidence type="ECO:0008006" key="3">
    <source>
        <dbReference type="Google" id="ProtNLM"/>
    </source>
</evidence>
<sequence length="114" mass="13355">MRIELKRIFSTQLNTSEIPEDPTCCSVLIYADIGEVGKESGDQFHFLIITPQFLLTHPEVRWGKGYLLMPEFSWIDIENRVRQLVSSISVDTWDDAANKLSKYLEWEFEEYQHA</sequence>
<dbReference type="Pfam" id="PF15586">
    <property type="entry name" value="Imm8"/>
    <property type="match status" value="1"/>
</dbReference>
<dbReference type="RefSeq" id="WP_212685584.1">
    <property type="nucleotide sequence ID" value="NZ_JAGSPM010000014.1"/>
</dbReference>
<evidence type="ECO:0000313" key="2">
    <source>
        <dbReference type="Proteomes" id="UP000680158"/>
    </source>
</evidence>
<organism evidence="1 2">
    <name type="scientific">Undibacterium baiyunense</name>
    <dbReference type="NCBI Taxonomy" id="2828731"/>
    <lineage>
        <taxon>Bacteria</taxon>
        <taxon>Pseudomonadati</taxon>
        <taxon>Pseudomonadota</taxon>
        <taxon>Betaproteobacteria</taxon>
        <taxon>Burkholderiales</taxon>
        <taxon>Oxalobacteraceae</taxon>
        <taxon>Undibacterium</taxon>
    </lineage>
</organism>
<proteinExistence type="predicted"/>
<dbReference type="EMBL" id="JAGSPM010000014">
    <property type="protein sequence ID" value="MBR7748255.1"/>
    <property type="molecule type" value="Genomic_DNA"/>
</dbReference>
<accession>A0A941DHP0</accession>